<dbReference type="PANTHER" id="PTHR36251">
    <property type="entry name" value="FELS-1 PROPHAGE HOST SPECIFICITY PROTEIN-RELATED"/>
    <property type="match status" value="1"/>
</dbReference>
<dbReference type="InterPro" id="IPR036116">
    <property type="entry name" value="FN3_sf"/>
</dbReference>
<feature type="domain" description="Fibronectin type-III" evidence="2">
    <location>
        <begin position="719"/>
        <end position="815"/>
    </location>
</feature>
<reference evidence="3 4" key="1">
    <citation type="submission" date="2014-03" db="EMBL/GenBank/DDBJ databases">
        <title>Draft Genome of Photorhabdus temperata Meg1.</title>
        <authorList>
            <person name="Hurst S.G.IV."/>
            <person name="Morris K."/>
            <person name="Thomas K."/>
            <person name="Tisa L.S."/>
        </authorList>
    </citation>
    <scope>NUCLEOTIDE SEQUENCE [LARGE SCALE GENOMIC DNA]</scope>
    <source>
        <strain evidence="3 4">Meg1</strain>
    </source>
</reference>
<dbReference type="InterPro" id="IPR003961">
    <property type="entry name" value="FN3_dom"/>
</dbReference>
<proteinExistence type="predicted"/>
<comment type="caution">
    <text evidence="3">The sequence shown here is derived from an EMBL/GenBank/DDBJ whole genome shotgun (WGS) entry which is preliminary data.</text>
</comment>
<dbReference type="Proteomes" id="UP000028002">
    <property type="component" value="Unassembled WGS sequence"/>
</dbReference>
<evidence type="ECO:0000256" key="1">
    <source>
        <dbReference type="SAM" id="MobiDB-lite"/>
    </source>
</evidence>
<dbReference type="Gene3D" id="2.60.40.10">
    <property type="entry name" value="Immunoglobulins"/>
    <property type="match status" value="1"/>
</dbReference>
<evidence type="ECO:0000313" key="4">
    <source>
        <dbReference type="Proteomes" id="UP000028002"/>
    </source>
</evidence>
<dbReference type="InterPro" id="IPR015406">
    <property type="entry name" value="GpJ_CSF"/>
</dbReference>
<sequence length="1129" mass="124552">MAAQLIQGRKGGGGKGHTPVESPDNLLSTSTAKILLAVSNGEIASGLDDTKIFLDGTPIGNSDGSRNFEGVTWEFRPGSQHQEYIKGMPSVDNEINIGMELKSDQPWIRSISNTQLSAVRVRFSVPQLLQQRDNGDTTGYRIEYAIDLSTDGAGFKEVINAAFDGKTTSTYERSHRINLPKATTGWQIRVRRLTPNKNSGRYADKVNIQAIAEVIDVKLRYPNTALLFVTFNAEQFNNRIPKISVLSKGLLIKVPSNYDPVNRTYSGMWDGTFKLAHSSNPAWVFYDILLSKLYGLGDRLDTSHVDKWELYRIAQYCDQLVPDGRGGNGKEPRFMCDVYIQAQNEAYSVLRDLAAIFRGMTYWSDNKIVAIADMPRDVSRIFTKASVVDGKFNGGGGSLRNRYTHALVSYGDPSNHYNDAIEVVSDNKLVRRYGVNQTEITAIGCTRQSEANRRGRWALLTNANDRTVSFATGLEGKIPLPGDIIGVADELFSGRVIGGRVSECNSRKITLDRKPDAKAGDRLIINMLSGKSEARTVQAVNDRVVTVTTTYSEVPRKNAVWSIDADDLAIQLYRVTSIDDNNDNTFTINGVCHNPDKYSHIDTGARIDERPISVIPPGVQPPAKNVRISSYTKIVQGLAVTTLRADWDAADSAIAYESEWRKDNGNWVSAPRTSALGFEVDNIYAGRYQARVRAINASEISSVWANAPETVLKGKEGNPPMPLNFRTTPIIFGIQIDWNFGDDTSDTQHTEIQYSKTNDGNDLMLLSDVPYPQRTYTMQGLAAGVAFYFRARLVDKTGNQSQWTEFIKGASSSDASWIIDAAGDQFLSTDAGKALQSQIDDNAEAVLENAAARDADIKRWMKENGDRKAEIVEIREVQVSDKQSFARYQQQVSSQFGNTNSSILDIKTSVSKLNESTAKDINQVKAEVNDNTNKITLAKGLIQENKTAIANTDNALSEYNTQTSAEFKKQRALIDTKATTVFDKKGDGSAIYTVKAGINYNGQYYGAGMVIGSEVKNGQVTTNIGFNAETFGVFNPANNKLESVFFIKNGQVFMRSAFIDSATIQELLVNVDLKSVNYIPNKSGFRIDANTGLMEMNGTNGGYRTQLTSRGFYLFDKNGTAIVECGVFL</sequence>
<dbReference type="Pfam" id="PF13550">
    <property type="entry name" value="Phage-tail_3"/>
    <property type="match status" value="1"/>
</dbReference>
<name>A0A081RS47_PHOTE</name>
<dbReference type="InterPro" id="IPR055385">
    <property type="entry name" value="GpJ_HDII-ins2"/>
</dbReference>
<dbReference type="InterPro" id="IPR013783">
    <property type="entry name" value="Ig-like_fold"/>
</dbReference>
<protein>
    <submittedName>
        <fullName evidence="3">Phage-related protein, tail component</fullName>
    </submittedName>
</protein>
<dbReference type="EMBL" id="JGVH01000080">
    <property type="protein sequence ID" value="KER01500.1"/>
    <property type="molecule type" value="Genomic_DNA"/>
</dbReference>
<evidence type="ECO:0000313" key="3">
    <source>
        <dbReference type="EMBL" id="KER01500.1"/>
    </source>
</evidence>
<dbReference type="SUPFAM" id="SSF49265">
    <property type="entry name" value="Fibronectin type III"/>
    <property type="match status" value="1"/>
</dbReference>
<dbReference type="PANTHER" id="PTHR36251:SF2">
    <property type="entry name" value="GIFSY-2 PROPHAGE HOST SPECIFICITY PROTEIN J, PHAGE LAMBDA"/>
    <property type="match status" value="1"/>
</dbReference>
<dbReference type="InterPro" id="IPR053171">
    <property type="entry name" value="Viral_Tip_Attach_Protein"/>
</dbReference>
<dbReference type="AlphaFoldDB" id="A0A081RS47"/>
<feature type="region of interest" description="Disordered" evidence="1">
    <location>
        <begin position="1"/>
        <end position="25"/>
    </location>
</feature>
<dbReference type="InterPro" id="IPR032876">
    <property type="entry name" value="J_dom"/>
</dbReference>
<evidence type="ECO:0000259" key="2">
    <source>
        <dbReference type="PROSITE" id="PS50853"/>
    </source>
</evidence>
<accession>A0A081RS47</accession>
<dbReference type="Pfam" id="PF24801">
    <property type="entry name" value="FNIII-A_GpJ"/>
    <property type="match status" value="1"/>
</dbReference>
<dbReference type="RefSeq" id="WP_036841082.1">
    <property type="nucleotide sequence ID" value="NZ_CAWLUD010000080.1"/>
</dbReference>
<dbReference type="PROSITE" id="PS50853">
    <property type="entry name" value="FN3"/>
    <property type="match status" value="1"/>
</dbReference>
<organism evidence="3 4">
    <name type="scientific">Photorhabdus temperata subsp. temperata Meg1</name>
    <dbReference type="NCBI Taxonomy" id="1393735"/>
    <lineage>
        <taxon>Bacteria</taxon>
        <taxon>Pseudomonadati</taxon>
        <taxon>Pseudomonadota</taxon>
        <taxon>Gammaproteobacteria</taxon>
        <taxon>Enterobacterales</taxon>
        <taxon>Morganellaceae</taxon>
        <taxon>Photorhabdus</taxon>
    </lineage>
</organism>
<dbReference type="PATRIC" id="fig|1393735.3.peg.3960"/>
<dbReference type="Pfam" id="PF09327">
    <property type="entry name" value="Phage_Tail_Tip"/>
    <property type="match status" value="1"/>
</dbReference>
<gene>
    <name evidence="3" type="ORF">MEG1DRAFT_03864</name>
</gene>